<name>A0A1F6NF86_9BACT</name>
<keyword evidence="1" id="KW-0472">Membrane</keyword>
<dbReference type="Proteomes" id="UP000176300">
    <property type="component" value="Unassembled WGS sequence"/>
</dbReference>
<keyword evidence="1" id="KW-1133">Transmembrane helix</keyword>
<sequence>MIVNKNLEKPATILNIPVRDMLLIGILFAFCIIIGYILMAIGLVSVLMVWGIAIGVAWCAFILLSWASKQNYPGFLLSYISYRFLQPKKIDVKGYFVSLKKDKEK</sequence>
<evidence type="ECO:0000256" key="1">
    <source>
        <dbReference type="SAM" id="Phobius"/>
    </source>
</evidence>
<organism evidence="2 3">
    <name type="scientific">Candidatus Magasanikbacteria bacterium RIFOXYB1_FULL_40_15</name>
    <dbReference type="NCBI Taxonomy" id="1798697"/>
    <lineage>
        <taxon>Bacteria</taxon>
        <taxon>Candidatus Magasanikiibacteriota</taxon>
    </lineage>
</organism>
<feature type="transmembrane region" description="Helical" evidence="1">
    <location>
        <begin position="21"/>
        <end position="41"/>
    </location>
</feature>
<feature type="transmembrane region" description="Helical" evidence="1">
    <location>
        <begin position="47"/>
        <end position="67"/>
    </location>
</feature>
<reference evidence="2 3" key="1">
    <citation type="journal article" date="2016" name="Nat. Commun.">
        <title>Thousands of microbial genomes shed light on interconnected biogeochemical processes in an aquifer system.</title>
        <authorList>
            <person name="Anantharaman K."/>
            <person name="Brown C.T."/>
            <person name="Hug L.A."/>
            <person name="Sharon I."/>
            <person name="Castelle C.J."/>
            <person name="Probst A.J."/>
            <person name="Thomas B.C."/>
            <person name="Singh A."/>
            <person name="Wilkins M.J."/>
            <person name="Karaoz U."/>
            <person name="Brodie E.L."/>
            <person name="Williams K.H."/>
            <person name="Hubbard S.S."/>
            <person name="Banfield J.F."/>
        </authorList>
    </citation>
    <scope>NUCLEOTIDE SEQUENCE [LARGE SCALE GENOMIC DNA]</scope>
</reference>
<evidence type="ECO:0000313" key="3">
    <source>
        <dbReference type="Proteomes" id="UP000176300"/>
    </source>
</evidence>
<accession>A0A1F6NF86</accession>
<comment type="caution">
    <text evidence="2">The sequence shown here is derived from an EMBL/GenBank/DDBJ whole genome shotgun (WGS) entry which is preliminary data.</text>
</comment>
<evidence type="ECO:0000313" key="2">
    <source>
        <dbReference type="EMBL" id="OGH82504.1"/>
    </source>
</evidence>
<gene>
    <name evidence="2" type="ORF">A2373_04170</name>
</gene>
<proteinExistence type="predicted"/>
<dbReference type="AlphaFoldDB" id="A0A1F6NF86"/>
<keyword evidence="1" id="KW-0812">Transmembrane</keyword>
<dbReference type="EMBL" id="MFQS01000039">
    <property type="protein sequence ID" value="OGH82504.1"/>
    <property type="molecule type" value="Genomic_DNA"/>
</dbReference>
<protein>
    <submittedName>
        <fullName evidence="2">Uncharacterized protein</fullName>
    </submittedName>
</protein>